<proteinExistence type="predicted"/>
<dbReference type="AlphaFoldDB" id="A0A2P2R069"/>
<sequence>MCSNLIIKEINQSYRRLEKVDEFSLAHLLAKRVYNPS</sequence>
<organism evidence="1">
    <name type="scientific">Rhizophora mucronata</name>
    <name type="common">Asiatic mangrove</name>
    <dbReference type="NCBI Taxonomy" id="61149"/>
    <lineage>
        <taxon>Eukaryota</taxon>
        <taxon>Viridiplantae</taxon>
        <taxon>Streptophyta</taxon>
        <taxon>Embryophyta</taxon>
        <taxon>Tracheophyta</taxon>
        <taxon>Spermatophyta</taxon>
        <taxon>Magnoliopsida</taxon>
        <taxon>eudicotyledons</taxon>
        <taxon>Gunneridae</taxon>
        <taxon>Pentapetalae</taxon>
        <taxon>rosids</taxon>
        <taxon>fabids</taxon>
        <taxon>Malpighiales</taxon>
        <taxon>Rhizophoraceae</taxon>
        <taxon>Rhizophora</taxon>
    </lineage>
</organism>
<evidence type="ECO:0000313" key="1">
    <source>
        <dbReference type="EMBL" id="MBX72639.1"/>
    </source>
</evidence>
<protein>
    <submittedName>
        <fullName evidence="1">Uncharacterized protein</fullName>
    </submittedName>
</protein>
<reference evidence="1" key="1">
    <citation type="submission" date="2018-02" db="EMBL/GenBank/DDBJ databases">
        <title>Rhizophora mucronata_Transcriptome.</title>
        <authorList>
            <person name="Meera S.P."/>
            <person name="Sreeshan A."/>
            <person name="Augustine A."/>
        </authorList>
    </citation>
    <scope>NUCLEOTIDE SEQUENCE</scope>
    <source>
        <tissue evidence="1">Leaf</tissue>
    </source>
</reference>
<dbReference type="EMBL" id="GGEC01092155">
    <property type="protein sequence ID" value="MBX72639.1"/>
    <property type="molecule type" value="Transcribed_RNA"/>
</dbReference>
<accession>A0A2P2R069</accession>
<name>A0A2P2R069_RHIMU</name>